<sequence length="218" mass="23900">MTFRSAGDDCGEYVGIPSVEDDDGDGDEEYERNHGADEVGDGRLGGVRDESFLVPPANFNMVDRWIYRSGFPTAANFRFLEGLKLRSIGLVRMLRGFGRRYLCPEPYPDANAEFVRSHGIRLVHPNSQSSASQFNVPAKGGAATFRSPQRFLTRRFPVRVHSARLGPVGSVSRPIPPSLIGRASLSCFQRNPTTAAAPIRRRGPSGTCSHSILAFVAF</sequence>
<evidence type="ECO:0000313" key="3">
    <source>
        <dbReference type="Proteomes" id="UP000287651"/>
    </source>
</evidence>
<feature type="compositionally biased region" description="Acidic residues" evidence="1">
    <location>
        <begin position="19"/>
        <end position="30"/>
    </location>
</feature>
<comment type="caution">
    <text evidence="2">The sequence shown here is derived from an EMBL/GenBank/DDBJ whole genome shotgun (WGS) entry which is preliminary data.</text>
</comment>
<dbReference type="AlphaFoldDB" id="A0A426XMX7"/>
<dbReference type="InterPro" id="IPR004861">
    <property type="entry name" value="Siw14-like"/>
</dbReference>
<dbReference type="InterPro" id="IPR029021">
    <property type="entry name" value="Prot-tyrosine_phosphatase-like"/>
</dbReference>
<organism evidence="2 3">
    <name type="scientific">Ensete ventricosum</name>
    <name type="common">Abyssinian banana</name>
    <name type="synonym">Musa ensete</name>
    <dbReference type="NCBI Taxonomy" id="4639"/>
    <lineage>
        <taxon>Eukaryota</taxon>
        <taxon>Viridiplantae</taxon>
        <taxon>Streptophyta</taxon>
        <taxon>Embryophyta</taxon>
        <taxon>Tracheophyta</taxon>
        <taxon>Spermatophyta</taxon>
        <taxon>Magnoliopsida</taxon>
        <taxon>Liliopsida</taxon>
        <taxon>Zingiberales</taxon>
        <taxon>Musaceae</taxon>
        <taxon>Ensete</taxon>
    </lineage>
</organism>
<feature type="compositionally biased region" description="Basic and acidic residues" evidence="1">
    <location>
        <begin position="31"/>
        <end position="41"/>
    </location>
</feature>
<evidence type="ECO:0000313" key="2">
    <source>
        <dbReference type="EMBL" id="RRT40775.1"/>
    </source>
</evidence>
<dbReference type="SUPFAM" id="SSF52799">
    <property type="entry name" value="(Phosphotyrosine protein) phosphatases II"/>
    <property type="match status" value="1"/>
</dbReference>
<dbReference type="GO" id="GO:0005737">
    <property type="term" value="C:cytoplasm"/>
    <property type="evidence" value="ECO:0007669"/>
    <property type="project" value="TreeGrafter"/>
</dbReference>
<proteinExistence type="predicted"/>
<dbReference type="EMBL" id="AMZH03019120">
    <property type="protein sequence ID" value="RRT40775.1"/>
    <property type="molecule type" value="Genomic_DNA"/>
</dbReference>
<evidence type="ECO:0000256" key="1">
    <source>
        <dbReference type="SAM" id="MobiDB-lite"/>
    </source>
</evidence>
<dbReference type="PANTHER" id="PTHR31126">
    <property type="entry name" value="TYROSINE-PROTEIN PHOSPHATASE"/>
    <property type="match status" value="1"/>
</dbReference>
<dbReference type="GO" id="GO:0016791">
    <property type="term" value="F:phosphatase activity"/>
    <property type="evidence" value="ECO:0007669"/>
    <property type="project" value="TreeGrafter"/>
</dbReference>
<name>A0A426XMX7_ENSVE</name>
<dbReference type="PANTHER" id="PTHR31126:SF46">
    <property type="entry name" value="TYROSINE-PROTEIN PHOSPHATASE DSP5"/>
    <property type="match status" value="1"/>
</dbReference>
<accession>A0A426XMX7</accession>
<reference evidence="2 3" key="1">
    <citation type="journal article" date="2014" name="Agronomy (Basel)">
        <title>A Draft Genome Sequence for Ensete ventricosum, the Drought-Tolerant Tree Against Hunger.</title>
        <authorList>
            <person name="Harrison J."/>
            <person name="Moore K.A."/>
            <person name="Paszkiewicz K."/>
            <person name="Jones T."/>
            <person name="Grant M."/>
            <person name="Ambacheew D."/>
            <person name="Muzemil S."/>
            <person name="Studholme D.J."/>
        </authorList>
    </citation>
    <scope>NUCLEOTIDE SEQUENCE [LARGE SCALE GENOMIC DNA]</scope>
</reference>
<dbReference type="Proteomes" id="UP000287651">
    <property type="component" value="Unassembled WGS sequence"/>
</dbReference>
<gene>
    <name evidence="2" type="ORF">B296_00042666</name>
</gene>
<protein>
    <submittedName>
        <fullName evidence="2">Uncharacterized protein</fullName>
    </submittedName>
</protein>
<dbReference type="Gene3D" id="3.90.190.10">
    <property type="entry name" value="Protein tyrosine phosphatase superfamily"/>
    <property type="match status" value="1"/>
</dbReference>
<feature type="region of interest" description="Disordered" evidence="1">
    <location>
        <begin position="1"/>
        <end position="41"/>
    </location>
</feature>
<dbReference type="Pfam" id="PF03162">
    <property type="entry name" value="Y_phosphatase2"/>
    <property type="match status" value="1"/>
</dbReference>